<evidence type="ECO:0000313" key="2">
    <source>
        <dbReference type="EMBL" id="RYN75156.1"/>
    </source>
</evidence>
<dbReference type="EMBL" id="PDXD01000015">
    <property type="protein sequence ID" value="RYN75156.1"/>
    <property type="molecule type" value="Genomic_DNA"/>
</dbReference>
<evidence type="ECO:0000313" key="3">
    <source>
        <dbReference type="Proteomes" id="UP000291422"/>
    </source>
</evidence>
<dbReference type="InterPro" id="IPR011009">
    <property type="entry name" value="Kinase-like_dom_sf"/>
</dbReference>
<comment type="caution">
    <text evidence="2">The sequence shown here is derived from an EMBL/GenBank/DDBJ whole genome shotgun (WGS) entry which is preliminary data.</text>
</comment>
<dbReference type="PROSITE" id="PS50011">
    <property type="entry name" value="PROTEIN_KINASE_DOM"/>
    <property type="match status" value="1"/>
</dbReference>
<dbReference type="Proteomes" id="UP000291422">
    <property type="component" value="Unassembled WGS sequence"/>
</dbReference>
<name>A0A4Q4NFK1_ALTAL</name>
<dbReference type="Gene3D" id="1.10.510.10">
    <property type="entry name" value="Transferase(Phosphotransferase) domain 1"/>
    <property type="match status" value="1"/>
</dbReference>
<accession>A0A4Q4NFK1</accession>
<proteinExistence type="predicted"/>
<sequence length="400" mass="45104">MLSKHDDIHKSIQQGVSDESLPLLQQSKGDDCPILLNGEVLSCFSHWSDADRDNFMAFKHQVNPVLLGRGRDTVNLDKSAILPILHEEFVAQAGFGEVFRVQLHPECHTFRDVLPSVDTTEWFALKRLKPRERGDLSKQALGFKKEVDALQRLHDRPNQHIVTLLATWAIEASVHDRYCLLFPWAEGDLKSYWKHQRYPCDGTKMDLDAIRWVTKQILGMAGALKTIHSPGYNNSLEPKQKYGRHGDIKAENILWYPPSAPNEKGTLVIADLGLTEFNSTQSRSNVPGEGLSATPGYRPPECDLKGGTVSRAFDIWTYGCLLLEMVCWMLGGQRLLDEFEDRRTTPGIHGTGTDIFFEILSKESRVSQDRLQLPGTLELAYQKHAIAVKGEVHEVSRNPV</sequence>
<dbReference type="VEuPathDB" id="FungiDB:CC77DRAFT_568196"/>
<dbReference type="GO" id="GO:0005524">
    <property type="term" value="F:ATP binding"/>
    <property type="evidence" value="ECO:0007669"/>
    <property type="project" value="InterPro"/>
</dbReference>
<reference evidence="3" key="1">
    <citation type="journal article" date="2019" name="bioRxiv">
        <title>Genomics, evolutionary history and diagnostics of the Alternaria alternata species group including apple and Asian pear pathotypes.</title>
        <authorList>
            <person name="Armitage A.D."/>
            <person name="Cockerton H.M."/>
            <person name="Sreenivasaprasad S."/>
            <person name="Woodhall J.W."/>
            <person name="Lane C.R."/>
            <person name="Harrison R.J."/>
            <person name="Clarkson J.P."/>
        </authorList>
    </citation>
    <scope>NUCLEOTIDE SEQUENCE [LARGE SCALE GENOMIC DNA]</scope>
    <source>
        <strain evidence="3">FERA 1177</strain>
    </source>
</reference>
<evidence type="ECO:0000259" key="1">
    <source>
        <dbReference type="PROSITE" id="PS50011"/>
    </source>
</evidence>
<dbReference type="Pfam" id="PF00069">
    <property type="entry name" value="Pkinase"/>
    <property type="match status" value="1"/>
</dbReference>
<dbReference type="Gene3D" id="3.30.200.20">
    <property type="entry name" value="Phosphorylase Kinase, domain 1"/>
    <property type="match status" value="1"/>
</dbReference>
<dbReference type="PANTHER" id="PTHR24359">
    <property type="entry name" value="SERINE/THREONINE-PROTEIN KINASE SBK1"/>
    <property type="match status" value="1"/>
</dbReference>
<dbReference type="CDD" id="cd00180">
    <property type="entry name" value="PKc"/>
    <property type="match status" value="1"/>
</dbReference>
<gene>
    <name evidence="2" type="ORF">AA0117_g6541</name>
</gene>
<dbReference type="InterPro" id="IPR000719">
    <property type="entry name" value="Prot_kinase_dom"/>
</dbReference>
<protein>
    <recommendedName>
        <fullName evidence="1">Protein kinase domain-containing protein</fullName>
    </recommendedName>
</protein>
<dbReference type="AlphaFoldDB" id="A0A4Q4NFK1"/>
<dbReference type="SUPFAM" id="SSF56112">
    <property type="entry name" value="Protein kinase-like (PK-like)"/>
    <property type="match status" value="1"/>
</dbReference>
<dbReference type="PANTHER" id="PTHR24359:SF37">
    <property type="entry name" value="PROTEIN KINASE DOMAIN-CONTAINING PROTEIN"/>
    <property type="match status" value="1"/>
</dbReference>
<dbReference type="GO" id="GO:0004674">
    <property type="term" value="F:protein serine/threonine kinase activity"/>
    <property type="evidence" value="ECO:0007669"/>
    <property type="project" value="TreeGrafter"/>
</dbReference>
<feature type="domain" description="Protein kinase" evidence="1">
    <location>
        <begin position="84"/>
        <end position="400"/>
    </location>
</feature>
<organism evidence="2 3">
    <name type="scientific">Alternaria alternata</name>
    <name type="common">Alternaria rot fungus</name>
    <name type="synonym">Torula alternata</name>
    <dbReference type="NCBI Taxonomy" id="5599"/>
    <lineage>
        <taxon>Eukaryota</taxon>
        <taxon>Fungi</taxon>
        <taxon>Dikarya</taxon>
        <taxon>Ascomycota</taxon>
        <taxon>Pezizomycotina</taxon>
        <taxon>Dothideomycetes</taxon>
        <taxon>Pleosporomycetidae</taxon>
        <taxon>Pleosporales</taxon>
        <taxon>Pleosporineae</taxon>
        <taxon>Pleosporaceae</taxon>
        <taxon>Alternaria</taxon>
        <taxon>Alternaria sect. Alternaria</taxon>
        <taxon>Alternaria alternata complex</taxon>
    </lineage>
</organism>
<dbReference type="SMART" id="SM00220">
    <property type="entry name" value="S_TKc"/>
    <property type="match status" value="1"/>
</dbReference>